<name>A0ACC3SBG4_9PEZI</name>
<keyword evidence="2" id="KW-1185">Reference proteome</keyword>
<accession>A0ACC3SBG4</accession>
<sequence>MDVHEDPSVHEYDNEQSAPKVESNHSHTSLGDLWSDLDQSITHQHSSRVLRLEERLTTPVVSSSIREIIRTGRPASPASPKSSYPGPPGSHVRASLCNKVALRNFPHV</sequence>
<comment type="caution">
    <text evidence="1">The sequence shown here is derived from an EMBL/GenBank/DDBJ whole genome shotgun (WGS) entry which is preliminary data.</text>
</comment>
<protein>
    <submittedName>
        <fullName evidence="1">Uncharacterized protein</fullName>
    </submittedName>
</protein>
<dbReference type="Proteomes" id="UP001320706">
    <property type="component" value="Unassembled WGS sequence"/>
</dbReference>
<gene>
    <name evidence="1" type="ORF">M8818_004801</name>
</gene>
<evidence type="ECO:0000313" key="1">
    <source>
        <dbReference type="EMBL" id="KAK8205625.1"/>
    </source>
</evidence>
<dbReference type="EMBL" id="JAMKPW020000023">
    <property type="protein sequence ID" value="KAK8205625.1"/>
    <property type="molecule type" value="Genomic_DNA"/>
</dbReference>
<evidence type="ECO:0000313" key="2">
    <source>
        <dbReference type="Proteomes" id="UP001320706"/>
    </source>
</evidence>
<reference evidence="1" key="1">
    <citation type="submission" date="2024-02" db="EMBL/GenBank/DDBJ databases">
        <title>Metagenome Assembled Genome of Zalaria obscura JY119.</title>
        <authorList>
            <person name="Vighnesh L."/>
            <person name="Jagadeeshwari U."/>
            <person name="Venkata Ramana C."/>
            <person name="Sasikala C."/>
        </authorList>
    </citation>
    <scope>NUCLEOTIDE SEQUENCE</scope>
    <source>
        <strain evidence="1">JY119</strain>
    </source>
</reference>
<proteinExistence type="predicted"/>
<organism evidence="1 2">
    <name type="scientific">Zalaria obscura</name>
    <dbReference type="NCBI Taxonomy" id="2024903"/>
    <lineage>
        <taxon>Eukaryota</taxon>
        <taxon>Fungi</taxon>
        <taxon>Dikarya</taxon>
        <taxon>Ascomycota</taxon>
        <taxon>Pezizomycotina</taxon>
        <taxon>Dothideomycetes</taxon>
        <taxon>Dothideomycetidae</taxon>
        <taxon>Dothideales</taxon>
        <taxon>Zalariaceae</taxon>
        <taxon>Zalaria</taxon>
    </lineage>
</organism>